<keyword evidence="3 9" id="KW-0813">Transport</keyword>
<organism evidence="11 12">
    <name type="scientific">Geobacter soli</name>
    <dbReference type="NCBI Taxonomy" id="1510391"/>
    <lineage>
        <taxon>Bacteria</taxon>
        <taxon>Pseudomonadati</taxon>
        <taxon>Thermodesulfobacteriota</taxon>
        <taxon>Desulfuromonadia</taxon>
        <taxon>Geobacterales</taxon>
        <taxon>Geobacteraceae</taxon>
        <taxon>Geobacter</taxon>
    </lineage>
</organism>
<comment type="subcellular location">
    <subcellularLocation>
        <location evidence="1 9">Cell membrane</location>
        <topology evidence="1 9">Peripheral membrane protein</topology>
    </subcellularLocation>
</comment>
<evidence type="ECO:0000256" key="5">
    <source>
        <dbReference type="ARBA" id="ARBA00022741"/>
    </source>
</evidence>
<name>A0A0C1QR96_9BACT</name>
<comment type="similarity">
    <text evidence="2 9">Belongs to the ABC transporter superfamily.</text>
</comment>
<dbReference type="CDD" id="cd03225">
    <property type="entry name" value="ABC_cobalt_CbiO_domain1"/>
    <property type="match status" value="1"/>
</dbReference>
<dbReference type="SUPFAM" id="SSF52540">
    <property type="entry name" value="P-loop containing nucleoside triphosphate hydrolases"/>
    <property type="match status" value="1"/>
</dbReference>
<dbReference type="PROSITE" id="PS50893">
    <property type="entry name" value="ABC_TRANSPORTER_2"/>
    <property type="match status" value="1"/>
</dbReference>
<dbReference type="PANTHER" id="PTHR43553:SF24">
    <property type="entry name" value="ENERGY-COUPLING FACTOR TRANSPORTER ATP-BINDING PROTEIN ECFA1"/>
    <property type="match status" value="1"/>
</dbReference>
<dbReference type="InterPro" id="IPR027417">
    <property type="entry name" value="P-loop_NTPase"/>
</dbReference>
<comment type="function">
    <text evidence="9">Part of an ABC transporter complex. Responsible for energy coupling to the transport system.</text>
</comment>
<dbReference type="InterPro" id="IPR003593">
    <property type="entry name" value="AAA+_ATPase"/>
</dbReference>
<dbReference type="InterPro" id="IPR003439">
    <property type="entry name" value="ABC_transporter-like_ATP-bd"/>
</dbReference>
<feature type="domain" description="ABC transporter" evidence="10">
    <location>
        <begin position="1"/>
        <end position="237"/>
    </location>
</feature>
<evidence type="ECO:0000313" key="12">
    <source>
        <dbReference type="Proteomes" id="UP000031433"/>
    </source>
</evidence>
<reference evidence="11 12" key="1">
    <citation type="submission" date="2015-01" db="EMBL/GenBank/DDBJ databases">
        <title>Genome sequence of the anaerobic bacterium Geobacter soli GSS01, a dissimilatory Fe(III) reducer from soil.</title>
        <authorList>
            <person name="Yang G."/>
            <person name="Zhou S."/>
        </authorList>
    </citation>
    <scope>NUCLEOTIDE SEQUENCE [LARGE SCALE GENOMIC DNA]</scope>
    <source>
        <strain evidence="11 12">GSS01</strain>
    </source>
</reference>
<keyword evidence="5 9" id="KW-0547">Nucleotide-binding</keyword>
<protein>
    <recommendedName>
        <fullName evidence="9">ABC transporter ATP-binding protein</fullName>
    </recommendedName>
</protein>
<dbReference type="GO" id="GO:0005524">
    <property type="term" value="F:ATP binding"/>
    <property type="evidence" value="ECO:0007669"/>
    <property type="project" value="UniProtKB-UniRule"/>
</dbReference>
<dbReference type="Gene3D" id="3.40.50.300">
    <property type="entry name" value="P-loop containing nucleotide triphosphate hydrolases"/>
    <property type="match status" value="1"/>
</dbReference>
<keyword evidence="4 9" id="KW-1003">Cell membrane</keyword>
<keyword evidence="6 9" id="KW-0067">ATP-binding</keyword>
<evidence type="ECO:0000256" key="9">
    <source>
        <dbReference type="RuleBase" id="RU364103"/>
    </source>
</evidence>
<dbReference type="Pfam" id="PF00005">
    <property type="entry name" value="ABC_tran"/>
    <property type="match status" value="1"/>
</dbReference>
<dbReference type="GO" id="GO:0006824">
    <property type="term" value="P:cobalt ion transport"/>
    <property type="evidence" value="ECO:0007669"/>
    <property type="project" value="InterPro"/>
</dbReference>
<evidence type="ECO:0000256" key="4">
    <source>
        <dbReference type="ARBA" id="ARBA00022475"/>
    </source>
</evidence>
<dbReference type="GO" id="GO:0042626">
    <property type="term" value="F:ATPase-coupled transmembrane transporter activity"/>
    <property type="evidence" value="ECO:0007669"/>
    <property type="project" value="TreeGrafter"/>
</dbReference>
<dbReference type="InterPro" id="IPR015856">
    <property type="entry name" value="ABC_transpr_CbiO/EcfA_su"/>
</dbReference>
<evidence type="ECO:0000259" key="10">
    <source>
        <dbReference type="PROSITE" id="PS50893"/>
    </source>
</evidence>
<dbReference type="GO" id="GO:0043190">
    <property type="term" value="C:ATP-binding cassette (ABC) transporter complex"/>
    <property type="evidence" value="ECO:0007669"/>
    <property type="project" value="TreeGrafter"/>
</dbReference>
<dbReference type="InterPro" id="IPR017871">
    <property type="entry name" value="ABC_transporter-like_CS"/>
</dbReference>
<dbReference type="NCBIfam" id="TIGR01166">
    <property type="entry name" value="cbiO"/>
    <property type="match status" value="1"/>
</dbReference>
<dbReference type="AlphaFoldDB" id="A0A0C1QR96"/>
<keyword evidence="12" id="KW-1185">Reference proteome</keyword>
<dbReference type="Proteomes" id="UP000031433">
    <property type="component" value="Unassembled WGS sequence"/>
</dbReference>
<dbReference type="RefSeq" id="WP_039646718.1">
    <property type="nucleotide sequence ID" value="NZ_JXBL01000001.1"/>
</dbReference>
<dbReference type="EMBL" id="JXBL01000001">
    <property type="protein sequence ID" value="KIE43342.1"/>
    <property type="molecule type" value="Genomic_DNA"/>
</dbReference>
<keyword evidence="7" id="KW-1278">Translocase</keyword>
<gene>
    <name evidence="11" type="primary">cbiO</name>
    <name evidence="11" type="ORF">SE37_12220</name>
</gene>
<evidence type="ECO:0000313" key="11">
    <source>
        <dbReference type="EMBL" id="KIE43342.1"/>
    </source>
</evidence>
<dbReference type="InterPro" id="IPR005876">
    <property type="entry name" value="Co_trans_ATP-bd"/>
</dbReference>
<dbReference type="PROSITE" id="PS00211">
    <property type="entry name" value="ABC_TRANSPORTER_1"/>
    <property type="match status" value="1"/>
</dbReference>
<dbReference type="InterPro" id="IPR050095">
    <property type="entry name" value="ECF_ABC_transporter_ATP-bd"/>
</dbReference>
<dbReference type="SMART" id="SM00382">
    <property type="entry name" value="AAA"/>
    <property type="match status" value="1"/>
</dbReference>
<evidence type="ECO:0000256" key="6">
    <source>
        <dbReference type="ARBA" id="ARBA00022840"/>
    </source>
</evidence>
<keyword evidence="8 9" id="KW-0472">Membrane</keyword>
<dbReference type="FunFam" id="3.40.50.300:FF:000224">
    <property type="entry name" value="Energy-coupling factor transporter ATP-binding protein EcfA"/>
    <property type="match status" value="1"/>
</dbReference>
<proteinExistence type="inferred from homology"/>
<evidence type="ECO:0000256" key="3">
    <source>
        <dbReference type="ARBA" id="ARBA00022448"/>
    </source>
</evidence>
<dbReference type="PANTHER" id="PTHR43553">
    <property type="entry name" value="HEAVY METAL TRANSPORTER"/>
    <property type="match status" value="1"/>
</dbReference>
<evidence type="ECO:0000256" key="7">
    <source>
        <dbReference type="ARBA" id="ARBA00022967"/>
    </source>
</evidence>
<accession>A0A0C1QR96</accession>
<evidence type="ECO:0000256" key="1">
    <source>
        <dbReference type="ARBA" id="ARBA00004202"/>
    </source>
</evidence>
<evidence type="ECO:0000256" key="8">
    <source>
        <dbReference type="ARBA" id="ARBA00023136"/>
    </source>
</evidence>
<comment type="caution">
    <text evidence="11">The sequence shown here is derived from an EMBL/GenBank/DDBJ whole genome shotgun (WGS) entry which is preliminary data.</text>
</comment>
<evidence type="ECO:0000256" key="2">
    <source>
        <dbReference type="ARBA" id="ARBA00005417"/>
    </source>
</evidence>
<dbReference type="GO" id="GO:0016887">
    <property type="term" value="F:ATP hydrolysis activity"/>
    <property type="evidence" value="ECO:0007669"/>
    <property type="project" value="InterPro"/>
</dbReference>
<sequence length="279" mass="31113">MRFSVDLKTYAYPDGTVALSDIRFQVARGEFCGILGSNGSGKTTLLKIMDGLIREYDGSVLLDGRDVRSLQPKDIYRTVGLVFQNPDDQLFAHTVFEDVAFGPRNMGFAEAEVKARVERALDAVDLAGVAAKQIHHLSYGQKKRACIAGLLAMGHEVLLMDEPTAGLDPMGEYRMMELLTRLNRQEGVTIVMATHSVDLVPLFLHRLHILSRGRIVRGGPPEEVFTAPAEMESVKLRLPHIAELIHRLKHEDGVPFRRTPLTIGEARRDIMELIETTRS</sequence>